<proteinExistence type="inferred from homology"/>
<feature type="binding site" evidence="4">
    <location>
        <position position="214"/>
    </location>
    <ligand>
        <name>allantoate</name>
        <dbReference type="ChEBI" id="CHEBI:17536"/>
    </ligand>
</feature>
<evidence type="ECO:0000256" key="2">
    <source>
        <dbReference type="ARBA" id="ARBA00022801"/>
    </source>
</evidence>
<dbReference type="InterPro" id="IPR017591">
    <property type="entry name" value="Allantoate_amidohydrolase"/>
</dbReference>
<dbReference type="RefSeq" id="WP_156287816.1">
    <property type="nucleotide sequence ID" value="NZ_CP046509.1"/>
</dbReference>
<dbReference type="Gene3D" id="3.30.70.360">
    <property type="match status" value="1"/>
</dbReference>
<dbReference type="Proteomes" id="UP000424752">
    <property type="component" value="Chromosome"/>
</dbReference>
<dbReference type="GO" id="GO:0042803">
    <property type="term" value="F:protein homodimerization activity"/>
    <property type="evidence" value="ECO:0007669"/>
    <property type="project" value="InterPro"/>
</dbReference>
<name>A0A6I6F401_9GAMM</name>
<evidence type="ECO:0000313" key="5">
    <source>
        <dbReference type="EMBL" id="QGU88600.1"/>
    </source>
</evidence>
<dbReference type="SUPFAM" id="SSF53187">
    <property type="entry name" value="Zn-dependent exopeptidases"/>
    <property type="match status" value="1"/>
</dbReference>
<gene>
    <name evidence="5" type="primary">allC</name>
    <name evidence="5" type="ORF">GN242_15845</name>
</gene>
<dbReference type="KEGG" id="erwi:GN242_15845"/>
<feature type="binding site" evidence="3">
    <location>
        <position position="80"/>
    </location>
    <ligand>
        <name>Zn(2+)</name>
        <dbReference type="ChEBI" id="CHEBI:29105"/>
        <label>1</label>
    </ligand>
</feature>
<organism evidence="5 6">
    <name type="scientific">Erwinia sorbitola</name>
    <dbReference type="NCBI Taxonomy" id="2681984"/>
    <lineage>
        <taxon>Bacteria</taxon>
        <taxon>Pseudomonadati</taxon>
        <taxon>Pseudomonadota</taxon>
        <taxon>Gammaproteobacteria</taxon>
        <taxon>Enterobacterales</taxon>
        <taxon>Erwiniaceae</taxon>
        <taxon>Erwinia</taxon>
    </lineage>
</organism>
<dbReference type="SUPFAM" id="SSF55031">
    <property type="entry name" value="Bacterial exopeptidase dimerisation domain"/>
    <property type="match status" value="1"/>
</dbReference>
<evidence type="ECO:0000313" key="6">
    <source>
        <dbReference type="Proteomes" id="UP000424752"/>
    </source>
</evidence>
<dbReference type="Pfam" id="PF01546">
    <property type="entry name" value="Peptidase_M20"/>
    <property type="match status" value="1"/>
</dbReference>
<sequence>MKDFKPEIKESSEWLSKIGADPTGGMTRLLYTPEWIDAQLALKKAFETAGLTTSRDAVGNLFGRLTGSKYPDKVILTGSHIDTVVNGGNLDGQFGIEASFMAIKYLKETYGAPLRTLEVVSLAEEEGSRFPYVFWGSKNIVGSAKAEDVRDICDADCVNFVDAMHAAGFHFRPESEPVRSDIAAFVELHIEQGKVLETEGKNIGVVTSIVGQRRYDIRLKGEANHAGTTPMSYRKDTVYAFSRICYESIEKARAEGDPLVLTFGKVEPKPNTVNVVPGFTHFTIDCRHTDKATLVRFTKEIEADIQRIAGEMGITAEIDLWMDEDPIPMDKQLVACLSHLCEANKANYRLMHSGAGHDSQIFAPRVPTVMIFVPSINGISHNPAEKTNQADLDEGVRMLAHTLYQLAYTEQGGNI</sequence>
<dbReference type="GO" id="GO:0009442">
    <property type="term" value="P:allantoin assimilation pathway"/>
    <property type="evidence" value="ECO:0007669"/>
    <property type="project" value="InterPro"/>
</dbReference>
<dbReference type="AlphaFoldDB" id="A0A6I6F401"/>
<dbReference type="PANTHER" id="PTHR32494:SF5">
    <property type="entry name" value="ALLANTOATE AMIDOHYDROLASE"/>
    <property type="match status" value="1"/>
</dbReference>
<feature type="binding site" evidence="3">
    <location>
        <position position="126"/>
    </location>
    <ligand>
        <name>Zn(2+)</name>
        <dbReference type="ChEBI" id="CHEBI:29105"/>
        <label>2</label>
    </ligand>
</feature>
<reference evidence="5 6" key="1">
    <citation type="submission" date="2019-12" db="EMBL/GenBank/DDBJ databases">
        <title>Erwinia sp. nov., isolated from droppings of birds in the Qinghai-Tiebt plateau of China.</title>
        <authorList>
            <person name="Ge Y."/>
        </authorList>
    </citation>
    <scope>NUCLEOTIDE SEQUENCE [LARGE SCALE GENOMIC DNA]</scope>
    <source>
        <strain evidence="5 6">J780</strain>
    </source>
</reference>
<dbReference type="EC" id="3.5.3.9" evidence="5"/>
<feature type="binding site" evidence="4">
    <location>
        <position position="287"/>
    </location>
    <ligand>
        <name>allantoate</name>
        <dbReference type="ChEBI" id="CHEBI:17536"/>
    </ligand>
</feature>
<dbReference type="GO" id="GO:0030145">
    <property type="term" value="F:manganese ion binding"/>
    <property type="evidence" value="ECO:0007669"/>
    <property type="project" value="InterPro"/>
</dbReference>
<keyword evidence="2 5" id="KW-0378">Hydrolase</keyword>
<feature type="binding site" evidence="4">
    <location>
        <position position="274"/>
    </location>
    <ligand>
        <name>allantoate</name>
        <dbReference type="ChEBI" id="CHEBI:17536"/>
    </ligand>
</feature>
<dbReference type="NCBIfam" id="TIGR03176">
    <property type="entry name" value="AllC"/>
    <property type="match status" value="1"/>
</dbReference>
<accession>A0A6I6F401</accession>
<dbReference type="InterPro" id="IPR036264">
    <property type="entry name" value="Bact_exopeptidase_dim_dom"/>
</dbReference>
<dbReference type="InterPro" id="IPR010158">
    <property type="entry name" value="Amidase_Cbmase"/>
</dbReference>
<dbReference type="EMBL" id="CP046509">
    <property type="protein sequence ID" value="QGU88600.1"/>
    <property type="molecule type" value="Genomic_DNA"/>
</dbReference>
<feature type="binding site" evidence="3">
    <location>
        <position position="91"/>
    </location>
    <ligand>
        <name>Zn(2+)</name>
        <dbReference type="ChEBI" id="CHEBI:29105"/>
        <label>1</label>
    </ligand>
</feature>
<dbReference type="InterPro" id="IPR002933">
    <property type="entry name" value="Peptidase_M20"/>
</dbReference>
<feature type="binding site" evidence="3">
    <location>
        <position position="189"/>
    </location>
    <ligand>
        <name>Zn(2+)</name>
        <dbReference type="ChEBI" id="CHEBI:29105"/>
        <label>1</label>
    </ligand>
</feature>
<keyword evidence="3" id="KW-0479">Metal-binding</keyword>
<comment type="similarity">
    <text evidence="1">Belongs to the peptidase M20 family.</text>
</comment>
<dbReference type="PIRSF" id="PIRSF001235">
    <property type="entry name" value="Amidase_carbamoylase"/>
    <property type="match status" value="1"/>
</dbReference>
<comment type="cofactor">
    <cofactor evidence="3">
        <name>Zn(2+)</name>
        <dbReference type="ChEBI" id="CHEBI:29105"/>
    </cofactor>
    <text evidence="3">Binds 2 Zn(2+) ions per subunit.</text>
</comment>
<dbReference type="NCBIfam" id="NF006768">
    <property type="entry name" value="PRK09290.1-1"/>
    <property type="match status" value="1"/>
</dbReference>
<evidence type="ECO:0000256" key="3">
    <source>
        <dbReference type="PIRSR" id="PIRSR001235-1"/>
    </source>
</evidence>
<keyword evidence="3" id="KW-0862">Zinc</keyword>
<dbReference type="PANTHER" id="PTHR32494">
    <property type="entry name" value="ALLANTOATE DEIMINASE-RELATED"/>
    <property type="match status" value="1"/>
</dbReference>
<protein>
    <submittedName>
        <fullName evidence="5">Allantoate deiminase</fullName>
        <ecNumber evidence="5">3.5.3.9</ecNumber>
    </submittedName>
</protein>
<evidence type="ECO:0000256" key="1">
    <source>
        <dbReference type="ARBA" id="ARBA00006153"/>
    </source>
</evidence>
<dbReference type="Gene3D" id="3.40.630.10">
    <property type="entry name" value="Zn peptidases"/>
    <property type="match status" value="1"/>
</dbReference>
<dbReference type="NCBIfam" id="NF006771">
    <property type="entry name" value="PRK09290.1-5"/>
    <property type="match status" value="1"/>
</dbReference>
<dbReference type="CDD" id="cd03884">
    <property type="entry name" value="M20_bAS"/>
    <property type="match status" value="1"/>
</dbReference>
<feature type="binding site" evidence="3">
    <location>
        <position position="381"/>
    </location>
    <ligand>
        <name>Zn(2+)</name>
        <dbReference type="ChEBI" id="CHEBI:29105"/>
        <label>2</label>
    </ligand>
</feature>
<feature type="binding site" evidence="3">
    <location>
        <position position="91"/>
    </location>
    <ligand>
        <name>Zn(2+)</name>
        <dbReference type="ChEBI" id="CHEBI:29105"/>
        <label>2</label>
    </ligand>
</feature>
<evidence type="ECO:0000256" key="4">
    <source>
        <dbReference type="PIRSR" id="PIRSR001235-2"/>
    </source>
</evidence>
<dbReference type="GO" id="GO:0047652">
    <property type="term" value="F:allantoate deiminase activity"/>
    <property type="evidence" value="ECO:0007669"/>
    <property type="project" value="UniProtKB-EC"/>
</dbReference>
<dbReference type="NCBIfam" id="TIGR01879">
    <property type="entry name" value="hydantase"/>
    <property type="match status" value="1"/>
</dbReference>